<evidence type="ECO:0000313" key="8">
    <source>
        <dbReference type="Proteomes" id="UP001244552"/>
    </source>
</evidence>
<evidence type="ECO:0000313" key="7">
    <source>
        <dbReference type="EMBL" id="MDQ0535041.1"/>
    </source>
</evidence>
<dbReference type="Gene3D" id="6.10.340.10">
    <property type="match status" value="1"/>
</dbReference>
<dbReference type="SUPFAM" id="SSF58104">
    <property type="entry name" value="Methyl-accepting chemotaxis protein (MCP) signaling domain"/>
    <property type="match status" value="1"/>
</dbReference>
<comment type="similarity">
    <text evidence="2">Belongs to the methyl-accepting chemotaxis (MCP) protein family.</text>
</comment>
<keyword evidence="4" id="KW-0812">Transmembrane</keyword>
<feature type="domain" description="HAMP" evidence="6">
    <location>
        <begin position="217"/>
        <end position="270"/>
    </location>
</feature>
<keyword evidence="4" id="KW-1133">Transmembrane helix</keyword>
<name>A0ABU0MNR4_9PROT</name>
<keyword evidence="1 3" id="KW-0807">Transducer</keyword>
<comment type="caution">
    <text evidence="7">The sequence shown here is derived from an EMBL/GenBank/DDBJ whole genome shotgun (WGS) entry which is preliminary data.</text>
</comment>
<evidence type="ECO:0000259" key="6">
    <source>
        <dbReference type="PROSITE" id="PS50885"/>
    </source>
</evidence>
<evidence type="ECO:0000256" key="1">
    <source>
        <dbReference type="ARBA" id="ARBA00023224"/>
    </source>
</evidence>
<dbReference type="InterPro" id="IPR004090">
    <property type="entry name" value="Chemotax_Me-accpt_rcpt"/>
</dbReference>
<dbReference type="SMART" id="SM00304">
    <property type="entry name" value="HAMP"/>
    <property type="match status" value="1"/>
</dbReference>
<dbReference type="Pfam" id="PF00015">
    <property type="entry name" value="MCPsignal"/>
    <property type="match status" value="1"/>
</dbReference>
<sequence>MSLHRWFSDRKLVHKLLIPTLLLLAVMGSVVWTARSALVELTASTGRVTEVVAGRLAAALAIQSAMGEAMDAEANALVAGTRERIDAAVAIYKEDIAKALEGIDRLAAAYDNAADREAVADIKTIVAEYERVSQKAVELARSYDTDSAMRVSIDVGRPVRQKLTAALGERVDRSLEETKMAEARALELSDSVTTRLTTVAAAGLLVAIGLFGSIIAVFVVRPLHRLIADMTAIAGGDLAVSVRGAERQDEVGLLARALAVFKENGLAIRKLQEEREAQKQQAEEERKAGMRALADRFDADVQDVVQAVASAARHLRSNAETMTAVAGRTTEQASTVAATTAQSSANVATVAAASEQLGSSIGEIGRQVNAAAAIARNAVEEGARTNALVTRLVQAAQRIGDVVSLIQDIASQTNLLALNATIEAARAGEAGKGFAVVAQEVKALATQTARATEEIGSQIAEIQTVTDGTVGAIQSIGRTITEVDTIAGAIAAAVEQQTAATHEIGRNIQQAAQGTQLVTGSITGVSSAAGEVGQAASEVLGAADSLSRDSDRLRDQIQTFIAEVRAA</sequence>
<proteinExistence type="inferred from homology"/>
<dbReference type="Pfam" id="PF00672">
    <property type="entry name" value="HAMP"/>
    <property type="match status" value="1"/>
</dbReference>
<keyword evidence="8" id="KW-1185">Reference proteome</keyword>
<dbReference type="Proteomes" id="UP001244552">
    <property type="component" value="Unassembled WGS sequence"/>
</dbReference>
<gene>
    <name evidence="7" type="ORF">QO018_003919</name>
</gene>
<keyword evidence="4" id="KW-0472">Membrane</keyword>
<evidence type="ECO:0000256" key="3">
    <source>
        <dbReference type="PROSITE-ProRule" id="PRU00284"/>
    </source>
</evidence>
<dbReference type="SMART" id="SM00283">
    <property type="entry name" value="MA"/>
    <property type="match status" value="1"/>
</dbReference>
<protein>
    <submittedName>
        <fullName evidence="7">Methyl-accepting chemotaxis protein</fullName>
    </submittedName>
</protein>
<evidence type="ECO:0000259" key="5">
    <source>
        <dbReference type="PROSITE" id="PS50111"/>
    </source>
</evidence>
<reference evidence="7 8" key="1">
    <citation type="submission" date="2023-07" db="EMBL/GenBank/DDBJ databases">
        <title>Genomic Encyclopedia of Type Strains, Phase IV (KMG-IV): sequencing the most valuable type-strain genomes for metagenomic binning, comparative biology and taxonomic classification.</title>
        <authorList>
            <person name="Goeker M."/>
        </authorList>
    </citation>
    <scope>NUCLEOTIDE SEQUENCE [LARGE SCALE GENOMIC DNA]</scope>
    <source>
        <strain evidence="7 8">DSM 19922</strain>
    </source>
</reference>
<feature type="domain" description="Methyl-accepting transducer" evidence="5">
    <location>
        <begin position="311"/>
        <end position="547"/>
    </location>
</feature>
<dbReference type="PRINTS" id="PR00260">
    <property type="entry name" value="CHEMTRNSDUCR"/>
</dbReference>
<dbReference type="PROSITE" id="PS50885">
    <property type="entry name" value="HAMP"/>
    <property type="match status" value="1"/>
</dbReference>
<evidence type="ECO:0000256" key="4">
    <source>
        <dbReference type="SAM" id="Phobius"/>
    </source>
</evidence>
<dbReference type="RefSeq" id="WP_209986550.1">
    <property type="nucleotide sequence ID" value="NZ_JAGINO010000019.1"/>
</dbReference>
<organism evidence="7 8">
    <name type="scientific">Azospirillum picis</name>
    <dbReference type="NCBI Taxonomy" id="488438"/>
    <lineage>
        <taxon>Bacteria</taxon>
        <taxon>Pseudomonadati</taxon>
        <taxon>Pseudomonadota</taxon>
        <taxon>Alphaproteobacteria</taxon>
        <taxon>Rhodospirillales</taxon>
        <taxon>Azospirillaceae</taxon>
        <taxon>Azospirillum</taxon>
    </lineage>
</organism>
<accession>A0ABU0MNR4</accession>
<dbReference type="InterPro" id="IPR003660">
    <property type="entry name" value="HAMP_dom"/>
</dbReference>
<dbReference type="CDD" id="cd06225">
    <property type="entry name" value="HAMP"/>
    <property type="match status" value="1"/>
</dbReference>
<evidence type="ECO:0000256" key="2">
    <source>
        <dbReference type="ARBA" id="ARBA00029447"/>
    </source>
</evidence>
<dbReference type="PANTHER" id="PTHR32089">
    <property type="entry name" value="METHYL-ACCEPTING CHEMOTAXIS PROTEIN MCPB"/>
    <property type="match status" value="1"/>
</dbReference>
<dbReference type="EMBL" id="JAUSVU010000015">
    <property type="protein sequence ID" value="MDQ0535041.1"/>
    <property type="molecule type" value="Genomic_DNA"/>
</dbReference>
<dbReference type="PROSITE" id="PS50111">
    <property type="entry name" value="CHEMOTAXIS_TRANSDUC_2"/>
    <property type="match status" value="1"/>
</dbReference>
<dbReference type="Gene3D" id="1.10.287.950">
    <property type="entry name" value="Methyl-accepting chemotaxis protein"/>
    <property type="match status" value="1"/>
</dbReference>
<feature type="transmembrane region" description="Helical" evidence="4">
    <location>
        <begin position="199"/>
        <end position="220"/>
    </location>
</feature>
<dbReference type="InterPro" id="IPR004089">
    <property type="entry name" value="MCPsignal_dom"/>
</dbReference>
<dbReference type="PANTHER" id="PTHR32089:SF112">
    <property type="entry name" value="LYSOZYME-LIKE PROTEIN-RELATED"/>
    <property type="match status" value="1"/>
</dbReference>